<proteinExistence type="predicted"/>
<name>I3V582_PSEPU</name>
<dbReference type="PATRIC" id="fig|231023.4.peg.5425"/>
<dbReference type="HOGENOM" id="CLU_3204171_0_0_6"/>
<sequence length="45" mass="4829">MPLVIGCDGHWRNGRANLGRWPQSVVGVGFCLSARLRLPGCAVAH</sequence>
<reference evidence="1 2" key="1">
    <citation type="journal article" date="2012" name="J. Bacteriol.">
        <title>Complete Genome Sequence of the Naphthalene-Degrading Pseudomonas putida Strain ND6.</title>
        <authorList>
            <person name="Li S."/>
            <person name="Zhao H."/>
            <person name="Li Y."/>
            <person name="Niu S."/>
            <person name="Cai B."/>
        </authorList>
    </citation>
    <scope>NUCLEOTIDE SEQUENCE [LARGE SCALE GENOMIC DNA]</scope>
    <source>
        <strain evidence="1 2">ND6</strain>
    </source>
</reference>
<evidence type="ECO:0000313" key="1">
    <source>
        <dbReference type="EMBL" id="AFK72903.1"/>
    </source>
</evidence>
<accession>I3V582</accession>
<evidence type="ECO:0000313" key="2">
    <source>
        <dbReference type="Proteomes" id="UP000005268"/>
    </source>
</evidence>
<dbReference type="Proteomes" id="UP000005268">
    <property type="component" value="Chromosome"/>
</dbReference>
<dbReference type="KEGG" id="ppi:YSA_11301"/>
<gene>
    <name evidence="1" type="ORF">YSA_11301</name>
</gene>
<dbReference type="AlphaFoldDB" id="I3V582"/>
<protein>
    <submittedName>
        <fullName evidence="1">Uncharacterized protein</fullName>
    </submittedName>
</protein>
<organism evidence="1 2">
    <name type="scientific">Pseudomonas putida ND6</name>
    <dbReference type="NCBI Taxonomy" id="231023"/>
    <lineage>
        <taxon>Bacteria</taxon>
        <taxon>Pseudomonadati</taxon>
        <taxon>Pseudomonadota</taxon>
        <taxon>Gammaproteobacteria</taxon>
        <taxon>Pseudomonadales</taxon>
        <taxon>Pseudomonadaceae</taxon>
        <taxon>Pseudomonas</taxon>
    </lineage>
</organism>
<dbReference type="EMBL" id="CP003588">
    <property type="protein sequence ID" value="AFK72903.1"/>
    <property type="molecule type" value="Genomic_DNA"/>
</dbReference>